<sequence>MDKLKLIVSRLGLFVFFKRLFGPFLKSRKLKAFNKNKNRILKDLSSISDAGGLFFLAFGTFLGAKRNGRIIPGDDDFDLGAFIADFDKLDKLFRSYGFKRKLMINTSEKHPVLAKYIKEKVIVDIFIHYPELGRTVCYDHVNINRNTGLLNEIRKTGHMVLYENSFTSFSLDRCELEGMSFLCPKEESYLLEAYGEDYMIPDGNWTYTDRSIRKESEVKGSLGNG</sequence>
<comment type="caution">
    <text evidence="2">The sequence shown here is derived from an EMBL/GenBank/DDBJ whole genome shotgun (WGS) entry which is preliminary data.</text>
</comment>
<dbReference type="PANTHER" id="PTHR43404">
    <property type="entry name" value="LIPOPOLYSACCHARIDE CHOLINEPHOSPHOTRANSFERASE LICD"/>
    <property type="match status" value="1"/>
</dbReference>
<dbReference type="Proteomes" id="UP000587760">
    <property type="component" value="Unassembled WGS sequence"/>
</dbReference>
<evidence type="ECO:0000259" key="1">
    <source>
        <dbReference type="Pfam" id="PF04991"/>
    </source>
</evidence>
<gene>
    <name evidence="2" type="ORF">HNR50_002426</name>
</gene>
<evidence type="ECO:0000313" key="2">
    <source>
        <dbReference type="EMBL" id="MBB6480753.1"/>
    </source>
</evidence>
<dbReference type="GO" id="GO:0009100">
    <property type="term" value="P:glycoprotein metabolic process"/>
    <property type="evidence" value="ECO:0007669"/>
    <property type="project" value="UniProtKB-ARBA"/>
</dbReference>
<evidence type="ECO:0000313" key="3">
    <source>
        <dbReference type="Proteomes" id="UP000587760"/>
    </source>
</evidence>
<dbReference type="EMBL" id="JACHGJ010000004">
    <property type="protein sequence ID" value="MBB6480753.1"/>
    <property type="molecule type" value="Genomic_DNA"/>
</dbReference>
<organism evidence="2 3">
    <name type="scientific">Spirochaeta isovalerica</name>
    <dbReference type="NCBI Taxonomy" id="150"/>
    <lineage>
        <taxon>Bacteria</taxon>
        <taxon>Pseudomonadati</taxon>
        <taxon>Spirochaetota</taxon>
        <taxon>Spirochaetia</taxon>
        <taxon>Spirochaetales</taxon>
        <taxon>Spirochaetaceae</taxon>
        <taxon>Spirochaeta</taxon>
    </lineage>
</organism>
<dbReference type="RefSeq" id="WP_184747014.1">
    <property type="nucleotide sequence ID" value="NZ_JACHGJ010000004.1"/>
</dbReference>
<feature type="domain" description="LicD/FKTN/FKRP nucleotidyltransferase" evidence="1">
    <location>
        <begin position="54"/>
        <end position="103"/>
    </location>
</feature>
<protein>
    <recommendedName>
        <fullName evidence="1">LicD/FKTN/FKRP nucleotidyltransferase domain-containing protein</fullName>
    </recommendedName>
</protein>
<dbReference type="InterPro" id="IPR052942">
    <property type="entry name" value="LPS_cholinephosphotransferase"/>
</dbReference>
<dbReference type="PANTHER" id="PTHR43404:SF1">
    <property type="entry name" value="MNN4P"/>
    <property type="match status" value="1"/>
</dbReference>
<name>A0A841RA32_9SPIO</name>
<dbReference type="Pfam" id="PF04991">
    <property type="entry name" value="LicD"/>
    <property type="match status" value="1"/>
</dbReference>
<dbReference type="InterPro" id="IPR007074">
    <property type="entry name" value="LicD/FKTN/FKRP_NTP_transf"/>
</dbReference>
<proteinExistence type="predicted"/>
<keyword evidence="3" id="KW-1185">Reference proteome</keyword>
<dbReference type="AlphaFoldDB" id="A0A841RA32"/>
<reference evidence="2 3" key="1">
    <citation type="submission" date="2020-08" db="EMBL/GenBank/DDBJ databases">
        <title>Genomic Encyclopedia of Type Strains, Phase IV (KMG-IV): sequencing the most valuable type-strain genomes for metagenomic binning, comparative biology and taxonomic classification.</title>
        <authorList>
            <person name="Goeker M."/>
        </authorList>
    </citation>
    <scope>NUCLEOTIDE SEQUENCE [LARGE SCALE GENOMIC DNA]</scope>
    <source>
        <strain evidence="2 3">DSM 2461</strain>
    </source>
</reference>
<accession>A0A841RA32</accession>